<evidence type="ECO:0000313" key="2">
    <source>
        <dbReference type="Proteomes" id="UP000289792"/>
    </source>
</evidence>
<organism evidence="1 2">
    <name type="scientific">Gelidibacter gilvus</name>
    <dbReference type="NCBI Taxonomy" id="59602"/>
    <lineage>
        <taxon>Bacteria</taxon>
        <taxon>Pseudomonadati</taxon>
        <taxon>Bacteroidota</taxon>
        <taxon>Flavobacteriia</taxon>
        <taxon>Flavobacteriales</taxon>
        <taxon>Flavobacteriaceae</taxon>
        <taxon>Gelidibacter</taxon>
    </lineage>
</organism>
<evidence type="ECO:0000313" key="1">
    <source>
        <dbReference type="EMBL" id="RXJ50190.1"/>
    </source>
</evidence>
<dbReference type="Proteomes" id="UP000289792">
    <property type="component" value="Unassembled WGS sequence"/>
</dbReference>
<dbReference type="AlphaFoldDB" id="A0A4Q0XG32"/>
<dbReference type="EMBL" id="SDDZ01000004">
    <property type="protein sequence ID" value="RXJ50190.1"/>
    <property type="molecule type" value="Genomic_DNA"/>
</dbReference>
<dbReference type="OrthoDB" id="9811934at2"/>
<protein>
    <recommendedName>
        <fullName evidence="3">T9SS C-terminal target domain-containing protein</fullName>
    </recommendedName>
</protein>
<reference evidence="1 2" key="1">
    <citation type="submission" date="2019-01" db="EMBL/GenBank/DDBJ databases">
        <title>Genome sequence of the Antarctic species Gelidibacter gilvus ACAM 158(T).</title>
        <authorList>
            <person name="Bowman J.P."/>
        </authorList>
    </citation>
    <scope>NUCLEOTIDE SEQUENCE [LARGE SCALE GENOMIC DNA]</scope>
    <source>
        <strain evidence="1 2">IC158</strain>
    </source>
</reference>
<name>A0A4Q0XG32_9FLAO</name>
<evidence type="ECO:0008006" key="3">
    <source>
        <dbReference type="Google" id="ProtNLM"/>
    </source>
</evidence>
<proteinExistence type="predicted"/>
<comment type="caution">
    <text evidence="1">The sequence shown here is derived from an EMBL/GenBank/DDBJ whole genome shotgun (WGS) entry which is preliminary data.</text>
</comment>
<accession>A0A4Q0XG32</accession>
<dbReference type="RefSeq" id="WP_129017159.1">
    <property type="nucleotide sequence ID" value="NZ_SDDZ01000004.1"/>
</dbReference>
<sequence length="101" mass="11477">MQEKTTFFITYVFLFIFSTPLFAQNIDYQWVKQIDGTGSEFVKSSTTDIEGNVYTTGPFQNTADFNPGNPTSTLTSFGMADMFFIEIRCHWQFPSGEANGR</sequence>
<keyword evidence="2" id="KW-1185">Reference proteome</keyword>
<gene>
    <name evidence="1" type="ORF">ESZ48_09415</name>
</gene>